<gene>
    <name evidence="2" type="ORF">TL5118_02177</name>
    <name evidence="3" type="ORF">TL5120_03692</name>
</gene>
<feature type="region of interest" description="Disordered" evidence="1">
    <location>
        <begin position="1"/>
        <end position="34"/>
    </location>
</feature>
<evidence type="ECO:0000256" key="1">
    <source>
        <dbReference type="SAM" id="MobiDB-lite"/>
    </source>
</evidence>
<dbReference type="Proteomes" id="UP000051887">
    <property type="component" value="Unassembled WGS sequence"/>
</dbReference>
<reference evidence="3 5" key="2">
    <citation type="submission" date="2015-09" db="EMBL/GenBank/DDBJ databases">
        <authorList>
            <consortium name="Swine Surveillance"/>
        </authorList>
    </citation>
    <scope>NUCLEOTIDE SEQUENCE [LARGE SCALE GENOMIC DNA]</scope>
    <source>
        <strain evidence="3 5">5120</strain>
    </source>
</reference>
<proteinExistence type="predicted"/>
<dbReference type="Proteomes" id="UP000051086">
    <property type="component" value="Unassembled WGS sequence"/>
</dbReference>
<evidence type="ECO:0000313" key="5">
    <source>
        <dbReference type="Proteomes" id="UP000051887"/>
    </source>
</evidence>
<sequence length="34" mass="3963">MPRSEPQPTRKHDLPRPSEAQGRAPYRFTDWAAI</sequence>
<dbReference type="EMBL" id="CYSB01000029">
    <property type="protein sequence ID" value="CUH67403.1"/>
    <property type="molecule type" value="Genomic_DNA"/>
</dbReference>
<evidence type="ECO:0000313" key="3">
    <source>
        <dbReference type="EMBL" id="CUH73875.1"/>
    </source>
</evidence>
<dbReference type="AlphaFoldDB" id="A0A0P1FY87"/>
<evidence type="ECO:0000313" key="2">
    <source>
        <dbReference type="EMBL" id="CUH67403.1"/>
    </source>
</evidence>
<reference evidence="2 4" key="1">
    <citation type="submission" date="2015-09" db="EMBL/GenBank/DDBJ databases">
        <authorList>
            <person name="Rodrigo-Torres L."/>
            <person name="Arahal D.R."/>
        </authorList>
    </citation>
    <scope>NUCLEOTIDE SEQUENCE [LARGE SCALE GENOMIC DNA]</scope>
    <source>
        <strain evidence="2 4">CECT 5118</strain>
    </source>
</reference>
<organism evidence="3 5">
    <name type="scientific">Thalassovita autumnalis</name>
    <dbReference type="NCBI Taxonomy" id="2072972"/>
    <lineage>
        <taxon>Bacteria</taxon>
        <taxon>Pseudomonadati</taxon>
        <taxon>Pseudomonadota</taxon>
        <taxon>Alphaproteobacteria</taxon>
        <taxon>Rhodobacterales</taxon>
        <taxon>Roseobacteraceae</taxon>
        <taxon>Thalassovita</taxon>
    </lineage>
</organism>
<keyword evidence="4" id="KW-1185">Reference proteome</keyword>
<name>A0A0P1FY87_9RHOB</name>
<protein>
    <submittedName>
        <fullName evidence="3">Uncharacterized protein</fullName>
    </submittedName>
</protein>
<dbReference type="EMBL" id="CYSC01000043">
    <property type="protein sequence ID" value="CUH73875.1"/>
    <property type="molecule type" value="Genomic_DNA"/>
</dbReference>
<accession>A0A0P1FY87</accession>
<evidence type="ECO:0000313" key="4">
    <source>
        <dbReference type="Proteomes" id="UP000051086"/>
    </source>
</evidence>